<evidence type="ECO:0000256" key="1">
    <source>
        <dbReference type="SAM" id="Phobius"/>
    </source>
</evidence>
<sequence length="98" mass="11153">MTCVRMCSTPVQQDASSYCYKPCDSPSVIDVEQKVEQLKEKLTVDRKSTSMYKRSLRSVYENRTSAKTIGIMGAAIIASVIGLFVFFDCLRWKQDNKQ</sequence>
<gene>
    <name evidence="2" type="ORF">MGAL_10B089607</name>
</gene>
<accession>A0A8B6H3W1</accession>
<reference evidence="2" key="1">
    <citation type="submission" date="2018-11" db="EMBL/GenBank/DDBJ databases">
        <authorList>
            <person name="Alioto T."/>
            <person name="Alioto T."/>
        </authorList>
    </citation>
    <scope>NUCLEOTIDE SEQUENCE</scope>
</reference>
<evidence type="ECO:0000313" key="2">
    <source>
        <dbReference type="EMBL" id="VDI73425.1"/>
    </source>
</evidence>
<dbReference type="OrthoDB" id="6134084at2759"/>
<dbReference type="EMBL" id="UYJE01009434">
    <property type="protein sequence ID" value="VDI73425.1"/>
    <property type="molecule type" value="Genomic_DNA"/>
</dbReference>
<keyword evidence="1" id="KW-0812">Transmembrane</keyword>
<keyword evidence="1" id="KW-1133">Transmembrane helix</keyword>
<keyword evidence="1" id="KW-0472">Membrane</keyword>
<comment type="caution">
    <text evidence="2">The sequence shown here is derived from an EMBL/GenBank/DDBJ whole genome shotgun (WGS) entry which is preliminary data.</text>
</comment>
<evidence type="ECO:0000313" key="3">
    <source>
        <dbReference type="Proteomes" id="UP000596742"/>
    </source>
</evidence>
<dbReference type="Proteomes" id="UP000596742">
    <property type="component" value="Unassembled WGS sequence"/>
</dbReference>
<protein>
    <submittedName>
        <fullName evidence="2">Uncharacterized protein</fullName>
    </submittedName>
</protein>
<feature type="transmembrane region" description="Helical" evidence="1">
    <location>
        <begin position="69"/>
        <end position="90"/>
    </location>
</feature>
<name>A0A8B6H3W1_MYTGA</name>
<proteinExistence type="predicted"/>
<dbReference type="AlphaFoldDB" id="A0A8B6H3W1"/>
<organism evidence="2 3">
    <name type="scientific">Mytilus galloprovincialis</name>
    <name type="common">Mediterranean mussel</name>
    <dbReference type="NCBI Taxonomy" id="29158"/>
    <lineage>
        <taxon>Eukaryota</taxon>
        <taxon>Metazoa</taxon>
        <taxon>Spiralia</taxon>
        <taxon>Lophotrochozoa</taxon>
        <taxon>Mollusca</taxon>
        <taxon>Bivalvia</taxon>
        <taxon>Autobranchia</taxon>
        <taxon>Pteriomorphia</taxon>
        <taxon>Mytilida</taxon>
        <taxon>Mytiloidea</taxon>
        <taxon>Mytilidae</taxon>
        <taxon>Mytilinae</taxon>
        <taxon>Mytilus</taxon>
    </lineage>
</organism>
<keyword evidence="3" id="KW-1185">Reference proteome</keyword>